<sequence>MLEFGLFIFAGLLVNAAAIIERRTYQITGSSIFDQQNVKWFRFAAVVAMSVDILYFGEIETFFSFFVIYCVISFLIAVIRRFKLNRRFDYW</sequence>
<keyword evidence="1" id="KW-0472">Membrane</keyword>
<dbReference type="RefSeq" id="WP_368802907.1">
    <property type="nucleotide sequence ID" value="NZ_JAZHFV010000003.1"/>
</dbReference>
<keyword evidence="1" id="KW-1133">Transmembrane helix</keyword>
<keyword evidence="3" id="KW-1185">Reference proteome</keyword>
<accession>A0ABV3WUQ2</accession>
<reference evidence="2 3" key="1">
    <citation type="submission" date="2024-01" db="EMBL/GenBank/DDBJ databases">
        <title>New evidence supports the origin of RcGTA from prophage.</title>
        <authorList>
            <person name="Xu Y."/>
            <person name="Liu B."/>
            <person name="Chen F."/>
        </authorList>
    </citation>
    <scope>NUCLEOTIDE SEQUENCE [LARGE SCALE GENOMIC DNA]</scope>
    <source>
        <strain evidence="2 3">CBW1107-2</strain>
    </source>
</reference>
<evidence type="ECO:0000256" key="1">
    <source>
        <dbReference type="SAM" id="Phobius"/>
    </source>
</evidence>
<organism evidence="2 3">
    <name type="scientific">Neoaquamicrobium sediminum</name>
    <dbReference type="NCBI Taxonomy" id="1849104"/>
    <lineage>
        <taxon>Bacteria</taxon>
        <taxon>Pseudomonadati</taxon>
        <taxon>Pseudomonadota</taxon>
        <taxon>Alphaproteobacteria</taxon>
        <taxon>Hyphomicrobiales</taxon>
        <taxon>Phyllobacteriaceae</taxon>
        <taxon>Neoaquamicrobium</taxon>
    </lineage>
</organism>
<comment type="caution">
    <text evidence="2">The sequence shown here is derived from an EMBL/GenBank/DDBJ whole genome shotgun (WGS) entry which is preliminary data.</text>
</comment>
<keyword evidence="1" id="KW-0812">Transmembrane</keyword>
<dbReference type="Proteomes" id="UP001559025">
    <property type="component" value="Unassembled WGS sequence"/>
</dbReference>
<dbReference type="EMBL" id="JAZHFV010000003">
    <property type="protein sequence ID" value="MEX4007799.1"/>
    <property type="molecule type" value="Genomic_DNA"/>
</dbReference>
<feature type="transmembrane region" description="Helical" evidence="1">
    <location>
        <begin position="63"/>
        <end position="82"/>
    </location>
</feature>
<proteinExistence type="predicted"/>
<name>A0ABV3WUQ2_9HYPH</name>
<evidence type="ECO:0000313" key="3">
    <source>
        <dbReference type="Proteomes" id="UP001559025"/>
    </source>
</evidence>
<gene>
    <name evidence="2" type="ORF">V1479_10830</name>
</gene>
<protein>
    <submittedName>
        <fullName evidence="2">Uncharacterized protein</fullName>
    </submittedName>
</protein>
<feature type="transmembrane region" description="Helical" evidence="1">
    <location>
        <begin position="40"/>
        <end position="56"/>
    </location>
</feature>
<evidence type="ECO:0000313" key="2">
    <source>
        <dbReference type="EMBL" id="MEX4007799.1"/>
    </source>
</evidence>